<comment type="caution">
    <text evidence="2">The sequence shown here is derived from an EMBL/GenBank/DDBJ whole genome shotgun (WGS) entry which is preliminary data.</text>
</comment>
<protein>
    <submittedName>
        <fullName evidence="2">Uncharacterized protein</fullName>
    </submittedName>
</protein>
<sequence>MNKKKSRRGTKDNEDRLGGLNLTGLNAANIVVETISSAAPCKPSPAPLAQPSFVTIATLMDPMHIPLMPNDETTAGR</sequence>
<gene>
    <name evidence="2" type="ORF">EVAR_70373_1</name>
</gene>
<organism evidence="2 3">
    <name type="scientific">Eumeta variegata</name>
    <name type="common">Bagworm moth</name>
    <name type="synonym">Eumeta japonica</name>
    <dbReference type="NCBI Taxonomy" id="151549"/>
    <lineage>
        <taxon>Eukaryota</taxon>
        <taxon>Metazoa</taxon>
        <taxon>Ecdysozoa</taxon>
        <taxon>Arthropoda</taxon>
        <taxon>Hexapoda</taxon>
        <taxon>Insecta</taxon>
        <taxon>Pterygota</taxon>
        <taxon>Neoptera</taxon>
        <taxon>Endopterygota</taxon>
        <taxon>Lepidoptera</taxon>
        <taxon>Glossata</taxon>
        <taxon>Ditrysia</taxon>
        <taxon>Tineoidea</taxon>
        <taxon>Psychidae</taxon>
        <taxon>Oiketicinae</taxon>
        <taxon>Eumeta</taxon>
    </lineage>
</organism>
<evidence type="ECO:0000313" key="3">
    <source>
        <dbReference type="Proteomes" id="UP000299102"/>
    </source>
</evidence>
<proteinExistence type="predicted"/>
<evidence type="ECO:0000256" key="1">
    <source>
        <dbReference type="SAM" id="MobiDB-lite"/>
    </source>
</evidence>
<name>A0A4C1SKP2_EUMVA</name>
<dbReference type="EMBL" id="BGZK01003473">
    <property type="protein sequence ID" value="GBP01710.1"/>
    <property type="molecule type" value="Genomic_DNA"/>
</dbReference>
<evidence type="ECO:0000313" key="2">
    <source>
        <dbReference type="EMBL" id="GBP01710.1"/>
    </source>
</evidence>
<keyword evidence="3" id="KW-1185">Reference proteome</keyword>
<feature type="region of interest" description="Disordered" evidence="1">
    <location>
        <begin position="1"/>
        <end position="20"/>
    </location>
</feature>
<dbReference type="AlphaFoldDB" id="A0A4C1SKP2"/>
<reference evidence="2 3" key="1">
    <citation type="journal article" date="2019" name="Commun. Biol.">
        <title>The bagworm genome reveals a unique fibroin gene that provides high tensile strength.</title>
        <authorList>
            <person name="Kono N."/>
            <person name="Nakamura H."/>
            <person name="Ohtoshi R."/>
            <person name="Tomita M."/>
            <person name="Numata K."/>
            <person name="Arakawa K."/>
        </authorList>
    </citation>
    <scope>NUCLEOTIDE SEQUENCE [LARGE SCALE GENOMIC DNA]</scope>
</reference>
<accession>A0A4C1SKP2</accession>
<dbReference type="Proteomes" id="UP000299102">
    <property type="component" value="Unassembled WGS sequence"/>
</dbReference>